<keyword evidence="3" id="KW-0396">Initiation factor</keyword>
<keyword evidence="3" id="KW-0648">Protein biosynthesis</keyword>
<dbReference type="Pfam" id="PF02486">
    <property type="entry name" value="Rep_trans"/>
    <property type="match status" value="1"/>
</dbReference>
<accession>A0ABP3AZT0</accession>
<protein>
    <submittedName>
        <fullName evidence="3">Replication initiation factor</fullName>
    </submittedName>
</protein>
<evidence type="ECO:0000313" key="3">
    <source>
        <dbReference type="EMBL" id="EUJ33134.1"/>
    </source>
</evidence>
<dbReference type="GO" id="GO:0003743">
    <property type="term" value="F:translation initiation factor activity"/>
    <property type="evidence" value="ECO:0007669"/>
    <property type="project" value="UniProtKB-KW"/>
</dbReference>
<dbReference type="EMBL" id="AODF01000007">
    <property type="protein sequence ID" value="EUJ33134.1"/>
    <property type="molecule type" value="Genomic_DNA"/>
</dbReference>
<dbReference type="InterPro" id="IPR040819">
    <property type="entry name" value="Rol_Rep_N"/>
</dbReference>
<reference evidence="3 4" key="1">
    <citation type="journal article" date="2014" name="Int. J. Syst. Evol. Microbiol.">
        <title>Listeria floridensis sp. nov., Listeria aquatica sp. nov., Listeria cornellensis sp. nov., Listeria riparia sp. nov. and Listeria grandensis sp. nov., from agricultural and natural environments.</title>
        <authorList>
            <person name="den Bakker H.C."/>
            <person name="Warchocki S."/>
            <person name="Wright E.M."/>
            <person name="Allred A.F."/>
            <person name="Ahlstrom C."/>
            <person name="Manuel C.S."/>
            <person name="Stasiewicz M.J."/>
            <person name="Burrell A."/>
            <person name="Roof S."/>
            <person name="Strawn L."/>
            <person name="Fortes E.D."/>
            <person name="Nightingale K.K."/>
            <person name="Kephart D."/>
            <person name="Wiedmann M."/>
        </authorList>
    </citation>
    <scope>NUCLEOTIDE SEQUENCE [LARGE SCALE GENOMIC DNA]</scope>
    <source>
        <strain evidence="3 4">FSL S10-1187</strain>
    </source>
</reference>
<evidence type="ECO:0000313" key="4">
    <source>
        <dbReference type="Proteomes" id="UP000019249"/>
    </source>
</evidence>
<name>A0ABP3AZT0_9LIST</name>
<dbReference type="InterPro" id="IPR003491">
    <property type="entry name" value="REP-like_C"/>
</dbReference>
<proteinExistence type="predicted"/>
<feature type="domain" description="Rolling Circle replication initiation protein N-terminal" evidence="2">
    <location>
        <begin position="5"/>
        <end position="61"/>
    </location>
</feature>
<keyword evidence="4" id="KW-1185">Reference proteome</keyword>
<evidence type="ECO:0000259" key="2">
    <source>
        <dbReference type="Pfam" id="PF18106"/>
    </source>
</evidence>
<organism evidence="3 4">
    <name type="scientific">Listeria floridensis FSL S10-1187</name>
    <dbReference type="NCBI Taxonomy" id="1265817"/>
    <lineage>
        <taxon>Bacteria</taxon>
        <taxon>Bacillati</taxon>
        <taxon>Bacillota</taxon>
        <taxon>Bacilli</taxon>
        <taxon>Bacillales</taxon>
        <taxon>Listeriaceae</taxon>
        <taxon>Listeria</taxon>
    </lineage>
</organism>
<comment type="caution">
    <text evidence="3">The sequence shown here is derived from an EMBL/GenBank/DDBJ whole genome shotgun (WGS) entry which is preliminary data.</text>
</comment>
<dbReference type="RefSeq" id="WP_051993490.1">
    <property type="nucleotide sequence ID" value="NZ_AODF01000007.1"/>
</dbReference>
<gene>
    <name evidence="3" type="ORF">MFLO_04305</name>
</gene>
<feature type="domain" description="Replication initiation protein-like C-terminal" evidence="1">
    <location>
        <begin position="69"/>
        <end position="265"/>
    </location>
</feature>
<sequence>MLNAPTRKYGYVEKYELDQIRVYRSVNLDERGVMIELAGQGCRQFEAVLEMQQKSWFSFLEFVLHQNGKVTRLDIAIDDIEGYIDIPDALEFTHKGYVQSKFNTYDFNGQGNIASGEHEGVTIYYGSKKSNVYFTFYQKNYEQAKKHKIPVENIGLWNRYEVRLIDEKAMLAVKELLNQQEISFVGRGILKEYLQFVYLDTIRGQKKKLRKLVDGWHQLVDDVDQLKLKVTPNKDFYTRSENWLRSQAGATIRMVQIADDTLGRDSTIEDIINRSDLSPKQQHMLQVFTTNFQDFISEKSAKNQEMI</sequence>
<dbReference type="Proteomes" id="UP000019249">
    <property type="component" value="Unassembled WGS sequence"/>
</dbReference>
<evidence type="ECO:0000259" key="1">
    <source>
        <dbReference type="Pfam" id="PF02486"/>
    </source>
</evidence>
<dbReference type="Pfam" id="PF18106">
    <property type="entry name" value="Rol_Rep_N"/>
    <property type="match status" value="1"/>
</dbReference>